<name>A0A6J5ZGA5_9ZZZZ</name>
<dbReference type="InterPro" id="IPR029044">
    <property type="entry name" value="Nucleotide-diphossugar_trans"/>
</dbReference>
<dbReference type="Gene3D" id="3.90.550.10">
    <property type="entry name" value="Spore Coat Polysaccharide Biosynthesis Protein SpsA, Chain A"/>
    <property type="match status" value="1"/>
</dbReference>
<sequence length="246" mass="26897">MAKATVTAVIVSKGLESMLRDCTVALSDAIAVVDSRVEVRVVVVDNGSEQPYEIERLPGVNQVIRLDDGRSFSAASNLAARSEPSDLILLLNNDVFLHSDALVEMLDLISSPSVGVVGARLVFPDRTIQHCGVVMTPRGPHHDYRLMRTETVSRAPRFVPAVTGAAMLIRSELFRRLGGLSEEYNFGSEDIDFCLRARQEGFRIACAQAVDSVHLEGQTPGRISLDGPARLVFSQQWEGRYSVDGE</sequence>
<dbReference type="AlphaFoldDB" id="A0A6J5ZGA5"/>
<protein>
    <submittedName>
        <fullName evidence="1">Unannotated protein</fullName>
    </submittedName>
</protein>
<accession>A0A6J5ZGA5</accession>
<evidence type="ECO:0000313" key="1">
    <source>
        <dbReference type="EMBL" id="CAB4339430.1"/>
    </source>
</evidence>
<gene>
    <name evidence="1" type="ORF">UFOPK3547_00445</name>
</gene>
<reference evidence="1" key="1">
    <citation type="submission" date="2020-05" db="EMBL/GenBank/DDBJ databases">
        <authorList>
            <person name="Chiriac C."/>
            <person name="Salcher M."/>
            <person name="Ghai R."/>
            <person name="Kavagutti S V."/>
        </authorList>
    </citation>
    <scope>NUCLEOTIDE SEQUENCE</scope>
</reference>
<dbReference type="PANTHER" id="PTHR43179:SF7">
    <property type="entry name" value="RHAMNOSYLTRANSFERASE WBBL"/>
    <property type="match status" value="1"/>
</dbReference>
<dbReference type="EMBL" id="CAESAN010000025">
    <property type="protein sequence ID" value="CAB4339430.1"/>
    <property type="molecule type" value="Genomic_DNA"/>
</dbReference>
<organism evidence="1">
    <name type="scientific">freshwater metagenome</name>
    <dbReference type="NCBI Taxonomy" id="449393"/>
    <lineage>
        <taxon>unclassified sequences</taxon>
        <taxon>metagenomes</taxon>
        <taxon>ecological metagenomes</taxon>
    </lineage>
</organism>
<dbReference type="PANTHER" id="PTHR43179">
    <property type="entry name" value="RHAMNOSYLTRANSFERASE WBBL"/>
    <property type="match status" value="1"/>
</dbReference>
<dbReference type="SUPFAM" id="SSF53448">
    <property type="entry name" value="Nucleotide-diphospho-sugar transferases"/>
    <property type="match status" value="1"/>
</dbReference>
<proteinExistence type="predicted"/>
<dbReference type="Pfam" id="PF13641">
    <property type="entry name" value="Glyco_tranf_2_3"/>
    <property type="match status" value="1"/>
</dbReference>